<reference evidence="2" key="1">
    <citation type="submission" date="2023-06" db="EMBL/GenBank/DDBJ databases">
        <authorList>
            <person name="Noh H."/>
        </authorList>
    </citation>
    <scope>NUCLEOTIDE SEQUENCE</scope>
    <source>
        <strain evidence="2">DUCC20226</strain>
    </source>
</reference>
<evidence type="ECO:0000256" key="1">
    <source>
        <dbReference type="SAM" id="MobiDB-lite"/>
    </source>
</evidence>
<protein>
    <submittedName>
        <fullName evidence="2">Uncharacterized protein</fullName>
    </submittedName>
</protein>
<keyword evidence="3" id="KW-1185">Reference proteome</keyword>
<proteinExistence type="predicted"/>
<name>A0AAD9S262_PHOAM</name>
<feature type="region of interest" description="Disordered" evidence="1">
    <location>
        <begin position="288"/>
        <end position="376"/>
    </location>
</feature>
<feature type="compositionally biased region" description="Polar residues" evidence="1">
    <location>
        <begin position="208"/>
        <end position="230"/>
    </location>
</feature>
<evidence type="ECO:0000313" key="2">
    <source>
        <dbReference type="EMBL" id="KAK2597207.1"/>
    </source>
</evidence>
<comment type="caution">
    <text evidence="2">The sequence shown here is derived from an EMBL/GenBank/DDBJ whole genome shotgun (WGS) entry which is preliminary data.</text>
</comment>
<gene>
    <name evidence="2" type="ORF">N8I77_013068</name>
</gene>
<feature type="region of interest" description="Disordered" evidence="1">
    <location>
        <begin position="208"/>
        <end position="266"/>
    </location>
</feature>
<accession>A0AAD9S262</accession>
<organism evidence="2 3">
    <name type="scientific">Phomopsis amygdali</name>
    <name type="common">Fusicoccum amygdali</name>
    <dbReference type="NCBI Taxonomy" id="1214568"/>
    <lineage>
        <taxon>Eukaryota</taxon>
        <taxon>Fungi</taxon>
        <taxon>Dikarya</taxon>
        <taxon>Ascomycota</taxon>
        <taxon>Pezizomycotina</taxon>
        <taxon>Sordariomycetes</taxon>
        <taxon>Sordariomycetidae</taxon>
        <taxon>Diaporthales</taxon>
        <taxon>Diaporthaceae</taxon>
        <taxon>Diaporthe</taxon>
    </lineage>
</organism>
<dbReference type="Proteomes" id="UP001265746">
    <property type="component" value="Unassembled WGS sequence"/>
</dbReference>
<dbReference type="AlphaFoldDB" id="A0AAD9S262"/>
<feature type="compositionally biased region" description="Basic and acidic residues" evidence="1">
    <location>
        <begin position="358"/>
        <end position="374"/>
    </location>
</feature>
<dbReference type="EMBL" id="JAUJFL010000010">
    <property type="protein sequence ID" value="KAK2597207.1"/>
    <property type="molecule type" value="Genomic_DNA"/>
</dbReference>
<evidence type="ECO:0000313" key="3">
    <source>
        <dbReference type="Proteomes" id="UP001265746"/>
    </source>
</evidence>
<feature type="compositionally biased region" description="Polar residues" evidence="1">
    <location>
        <begin position="242"/>
        <end position="257"/>
    </location>
</feature>
<feature type="compositionally biased region" description="Basic residues" evidence="1">
    <location>
        <begin position="390"/>
        <end position="400"/>
    </location>
</feature>
<sequence length="400" mass="45807">MDDPGCAWPFWKFGLQKDDLTTTLHDRFNTIPSAIQDPEAFHHDVYELSTRASTLDEFERLMEDRKKLRLEELNGMLEDASFEIIGNPSLIGTEQWQYAIQLFRTKSLDSLVRYFSSYLPQEHPWHNESVSPASSADSIHASIFTCDGPMFFDEPAEDDTYYTNEHSQQSFDIADISLDQPTRSMTVRSEDSGVSVTERIQHKHQYDTRVSQRAMSFSESELEHTSTTMHDSIPTLHDDEVTSQSDDPETPSTSISDMSDVEESQGKDIVVTTIVDDDAHDEYLSISHAQLSPMDSMESETPTPKPEHTRSPAVPFFDSKLSPLRARSLSSNRAHPHHAHHANQDFRRQPSTTRQLRRREVSLDRQRQRYEPRGVRGRIQKAVFELKGNSRQRGRRPVGA</sequence>
<feature type="region of interest" description="Disordered" evidence="1">
    <location>
        <begin position="381"/>
        <end position="400"/>
    </location>
</feature>